<feature type="signal peptide" evidence="1">
    <location>
        <begin position="1"/>
        <end position="25"/>
    </location>
</feature>
<keyword evidence="1" id="KW-0732">Signal</keyword>
<protein>
    <recommendedName>
        <fullName evidence="4">Secreted protein</fullName>
    </recommendedName>
</protein>
<reference evidence="2 3" key="1">
    <citation type="submission" date="2020-04" db="EMBL/GenBank/DDBJ databases">
        <authorList>
            <person name="Depoorter E."/>
        </authorList>
    </citation>
    <scope>NUCLEOTIDE SEQUENCE [LARGE SCALE GENOMIC DNA]</scope>
    <source>
        <strain evidence="2 3">BCC0217</strain>
    </source>
</reference>
<accession>A0A6J5IL93</accession>
<dbReference type="AlphaFoldDB" id="A0A6J5IL93"/>
<gene>
    <name evidence="2" type="ORF">BLA3211_00705</name>
</gene>
<evidence type="ECO:0000313" key="3">
    <source>
        <dbReference type="Proteomes" id="UP000494301"/>
    </source>
</evidence>
<dbReference type="Proteomes" id="UP000494301">
    <property type="component" value="Unassembled WGS sequence"/>
</dbReference>
<evidence type="ECO:0000256" key="1">
    <source>
        <dbReference type="SAM" id="SignalP"/>
    </source>
</evidence>
<evidence type="ECO:0000313" key="2">
    <source>
        <dbReference type="EMBL" id="CAB3960966.1"/>
    </source>
</evidence>
<organism evidence="2 3">
    <name type="scientific">Burkholderia aenigmatica</name>
    <dbReference type="NCBI Taxonomy" id="2015348"/>
    <lineage>
        <taxon>Bacteria</taxon>
        <taxon>Pseudomonadati</taxon>
        <taxon>Pseudomonadota</taxon>
        <taxon>Betaproteobacteria</taxon>
        <taxon>Burkholderiales</taxon>
        <taxon>Burkholderiaceae</taxon>
        <taxon>Burkholderia</taxon>
        <taxon>Burkholderia cepacia complex</taxon>
    </lineage>
</organism>
<dbReference type="EMBL" id="CABWIL020000002">
    <property type="protein sequence ID" value="CAB3960966.1"/>
    <property type="molecule type" value="Genomic_DNA"/>
</dbReference>
<sequence length="134" mass="14854">MLTPYRFFALAGTACALLATAAAHAQVTHDGFICNTDKHHIVIDRAANGTLNYRAWNKPHSVDRKPDVELHGGTEETVGTDPCVNTDWTFKRGNVEYFVSDNARCSEGKPPRNANGMVVVSINKEFAARYWCLK</sequence>
<feature type="chain" id="PRO_5026653023" description="Secreted protein" evidence="1">
    <location>
        <begin position="26"/>
        <end position="134"/>
    </location>
</feature>
<dbReference type="RefSeq" id="WP_236027455.1">
    <property type="nucleotide sequence ID" value="NZ_CABWIL020000002.1"/>
</dbReference>
<proteinExistence type="predicted"/>
<evidence type="ECO:0008006" key="4">
    <source>
        <dbReference type="Google" id="ProtNLM"/>
    </source>
</evidence>
<name>A0A6J5IL93_9BURK</name>